<name>A0ABS7PGB8_9SPHN</name>
<gene>
    <name evidence="2" type="ORF">KYN89_09275</name>
</gene>
<feature type="chain" id="PRO_5045560852" description="Septum formation-related domain-containing protein" evidence="1">
    <location>
        <begin position="19"/>
        <end position="239"/>
    </location>
</feature>
<keyword evidence="1" id="KW-0732">Signal</keyword>
<evidence type="ECO:0000256" key="1">
    <source>
        <dbReference type="SAM" id="SignalP"/>
    </source>
</evidence>
<keyword evidence="3" id="KW-1185">Reference proteome</keyword>
<comment type="caution">
    <text evidence="2">The sequence shown here is derived from an EMBL/GenBank/DDBJ whole genome shotgun (WGS) entry which is preliminary data.</text>
</comment>
<dbReference type="EMBL" id="JAHWXP010000002">
    <property type="protein sequence ID" value="MBY8337240.1"/>
    <property type="molecule type" value="Genomic_DNA"/>
</dbReference>
<dbReference type="Proteomes" id="UP000759298">
    <property type="component" value="Unassembled WGS sequence"/>
</dbReference>
<dbReference type="PROSITE" id="PS51257">
    <property type="entry name" value="PROKAR_LIPOPROTEIN"/>
    <property type="match status" value="1"/>
</dbReference>
<reference evidence="2 3" key="1">
    <citation type="submission" date="2021-07" db="EMBL/GenBank/DDBJ databases">
        <title>Alteriqipengyuania abyssalis NZ-12B nov, sp.nov isolated from deep sea sponge in pacific ocean.</title>
        <authorList>
            <person name="Tareen S."/>
            <person name="Wink J."/>
        </authorList>
    </citation>
    <scope>NUCLEOTIDE SEQUENCE [LARGE SCALE GENOMIC DNA]</scope>
    <source>
        <strain evidence="2 3">NZ-12B</strain>
    </source>
</reference>
<feature type="signal peptide" evidence="1">
    <location>
        <begin position="1"/>
        <end position="18"/>
    </location>
</feature>
<sequence>MIWTFRIAPWAMLSVAIAGCSIGEPASRSAPPQPDAYYESQAEADADLARFASENPSCALWTNWQKACADTGPDHSTQCISDSDRQVAPSKPFCADSGAYVGPDLADGVSASKARFCDDLRLSSAVDAQGQRTSVYVCDKFEPDRPFNGQKVEDIVGSQLCKSWRRGVEGVLYCARWADETCGPRDAQAQSQAAVENSLKFTGGISIPEQSRVQMDSIIGVQCTISPASRDVEGRSAVG</sequence>
<protein>
    <recommendedName>
        <fullName evidence="4">Septum formation-related domain-containing protein</fullName>
    </recommendedName>
</protein>
<proteinExistence type="predicted"/>
<evidence type="ECO:0000313" key="2">
    <source>
        <dbReference type="EMBL" id="MBY8337240.1"/>
    </source>
</evidence>
<evidence type="ECO:0008006" key="4">
    <source>
        <dbReference type="Google" id="ProtNLM"/>
    </source>
</evidence>
<organism evidence="2 3">
    <name type="scientific">Alteriqipengyuania abyssalis</name>
    <dbReference type="NCBI Taxonomy" id="2860200"/>
    <lineage>
        <taxon>Bacteria</taxon>
        <taxon>Pseudomonadati</taxon>
        <taxon>Pseudomonadota</taxon>
        <taxon>Alphaproteobacteria</taxon>
        <taxon>Sphingomonadales</taxon>
        <taxon>Erythrobacteraceae</taxon>
        <taxon>Alteriqipengyuania</taxon>
    </lineage>
</organism>
<dbReference type="RefSeq" id="WP_222824779.1">
    <property type="nucleotide sequence ID" value="NZ_JAHWXP010000002.1"/>
</dbReference>
<accession>A0ABS7PGB8</accession>
<evidence type="ECO:0000313" key="3">
    <source>
        <dbReference type="Proteomes" id="UP000759298"/>
    </source>
</evidence>